<sequence length="71" mass="7693">MTSEETTRSRAKGASERVYAVALRALAAVVVLLSFAGLAYLVYEGRIDGGALLLYAGVILGYVLNMAWRQR</sequence>
<keyword evidence="1" id="KW-0812">Transmembrane</keyword>
<evidence type="ECO:0000256" key="1">
    <source>
        <dbReference type="SAM" id="Phobius"/>
    </source>
</evidence>
<reference evidence="2 3" key="1">
    <citation type="submission" date="2016-10" db="EMBL/GenBank/DDBJ databases">
        <authorList>
            <person name="de Groot N.N."/>
        </authorList>
    </citation>
    <scope>NUCLEOTIDE SEQUENCE [LARGE SCALE GENOMIC DNA]</scope>
    <source>
        <strain evidence="2 3">CGMCC 1.5337</strain>
    </source>
</reference>
<feature type="transmembrane region" description="Helical" evidence="1">
    <location>
        <begin position="49"/>
        <end position="68"/>
    </location>
</feature>
<dbReference type="STRING" id="355548.SAMN04487945_2461"/>
<dbReference type="Proteomes" id="UP000198518">
    <property type="component" value="Unassembled WGS sequence"/>
</dbReference>
<gene>
    <name evidence="2" type="ORF">SAMN04487945_2461</name>
</gene>
<feature type="transmembrane region" description="Helical" evidence="1">
    <location>
        <begin position="21"/>
        <end position="43"/>
    </location>
</feature>
<accession>A0A1I0QC52</accession>
<dbReference type="AlphaFoldDB" id="A0A1I0QC52"/>
<evidence type="ECO:0000313" key="2">
    <source>
        <dbReference type="EMBL" id="SEW24447.1"/>
    </source>
</evidence>
<evidence type="ECO:0000313" key="3">
    <source>
        <dbReference type="Proteomes" id="UP000198518"/>
    </source>
</evidence>
<keyword evidence="1" id="KW-1133">Transmembrane helix</keyword>
<keyword evidence="1" id="KW-0472">Membrane</keyword>
<name>A0A1I0QC52_9EURY</name>
<dbReference type="EMBL" id="FOJA01000001">
    <property type="protein sequence ID" value="SEW24447.1"/>
    <property type="molecule type" value="Genomic_DNA"/>
</dbReference>
<keyword evidence="3" id="KW-1185">Reference proteome</keyword>
<protein>
    <submittedName>
        <fullName evidence="2">Uncharacterized protein</fullName>
    </submittedName>
</protein>
<organism evidence="2 3">
    <name type="scientific">Halobacterium jilantaiense</name>
    <dbReference type="NCBI Taxonomy" id="355548"/>
    <lineage>
        <taxon>Archaea</taxon>
        <taxon>Methanobacteriati</taxon>
        <taxon>Methanobacteriota</taxon>
        <taxon>Stenosarchaea group</taxon>
        <taxon>Halobacteria</taxon>
        <taxon>Halobacteriales</taxon>
        <taxon>Halobacteriaceae</taxon>
        <taxon>Halobacterium</taxon>
    </lineage>
</organism>
<dbReference type="RefSeq" id="WP_089669664.1">
    <property type="nucleotide sequence ID" value="NZ_FOJA01000001.1"/>
</dbReference>
<proteinExistence type="predicted"/>